<dbReference type="SUPFAM" id="SSF52540">
    <property type="entry name" value="P-loop containing nucleoside triphosphate hydrolases"/>
    <property type="match status" value="1"/>
</dbReference>
<dbReference type="GO" id="GO:0006777">
    <property type="term" value="P:Mo-molybdopterin cofactor biosynthetic process"/>
    <property type="evidence" value="ECO:0007669"/>
    <property type="project" value="InterPro"/>
</dbReference>
<dbReference type="InterPro" id="IPR052539">
    <property type="entry name" value="MGD_biosynthesis_adapter"/>
</dbReference>
<evidence type="ECO:0000313" key="2">
    <source>
        <dbReference type="EMBL" id="ABB44340.1"/>
    </source>
</evidence>
<evidence type="ECO:0000259" key="1">
    <source>
        <dbReference type="Pfam" id="PF03205"/>
    </source>
</evidence>
<dbReference type="PANTHER" id="PTHR40072:SF1">
    <property type="entry name" value="MOLYBDOPTERIN-GUANINE DINUCLEOTIDE BIOSYNTHESIS ADAPTER PROTEIN"/>
    <property type="match status" value="1"/>
</dbReference>
<dbReference type="InterPro" id="IPR027417">
    <property type="entry name" value="P-loop_NTPase"/>
</dbReference>
<dbReference type="EMBL" id="CP000153">
    <property type="protein sequence ID" value="ABB44340.1"/>
    <property type="molecule type" value="Genomic_DNA"/>
</dbReference>
<protein>
    <submittedName>
        <fullName evidence="2">Molybdopterin-guanine dinucleotide biosynthesis MobB region</fullName>
    </submittedName>
</protein>
<dbReference type="NCBIfam" id="TIGR00176">
    <property type="entry name" value="mobB"/>
    <property type="match status" value="1"/>
</dbReference>
<dbReference type="GO" id="GO:0005525">
    <property type="term" value="F:GTP binding"/>
    <property type="evidence" value="ECO:0007669"/>
    <property type="project" value="InterPro"/>
</dbReference>
<dbReference type="KEGG" id="tdn:Suden_1062"/>
<dbReference type="Pfam" id="PF03205">
    <property type="entry name" value="MobB"/>
    <property type="match status" value="1"/>
</dbReference>
<dbReference type="AlphaFoldDB" id="Q30RP1"/>
<reference evidence="2 3" key="1">
    <citation type="journal article" date="2008" name="Appl. Environ. Microbiol.">
        <title>Genome of the epsilonproteobacterial chemolithoautotroph Sulfurimonas denitrificans.</title>
        <authorList>
            <person name="Sievert S.M."/>
            <person name="Scott K.M."/>
            <person name="Klotz M.G."/>
            <person name="Chain P.S.G."/>
            <person name="Hauser L.J."/>
            <person name="Hemp J."/>
            <person name="Huegler M."/>
            <person name="Land M."/>
            <person name="Lapidus A."/>
            <person name="Larimer F.W."/>
            <person name="Lucas S."/>
            <person name="Malfatti S.A."/>
            <person name="Meyer F."/>
            <person name="Paulsen I.T."/>
            <person name="Ren Q."/>
            <person name="Simon J."/>
            <person name="Bailey K."/>
            <person name="Diaz E."/>
            <person name="Fitzpatrick K.A."/>
            <person name="Glover B."/>
            <person name="Gwatney N."/>
            <person name="Korajkic A."/>
            <person name="Long A."/>
            <person name="Mobberley J.M."/>
            <person name="Pantry S.N."/>
            <person name="Pazder G."/>
            <person name="Peterson S."/>
            <person name="Quintanilla J.D."/>
            <person name="Sprinkle R."/>
            <person name="Stephens J."/>
            <person name="Thomas P."/>
            <person name="Vaughn R."/>
            <person name="Weber M.J."/>
            <person name="Wooten L.L."/>
        </authorList>
    </citation>
    <scope>NUCLEOTIDE SEQUENCE [LARGE SCALE GENOMIC DNA]</scope>
    <source>
        <strain evidence="3">ATCC 33889 / DSM 1251</strain>
    </source>
</reference>
<name>Q30RP1_SULDN</name>
<organism evidence="2 3">
    <name type="scientific">Sulfurimonas denitrificans (strain ATCC 33889 / DSM 1251)</name>
    <name type="common">Thiomicrospira denitrificans (strain ATCC 33889 / DSM 1251)</name>
    <dbReference type="NCBI Taxonomy" id="326298"/>
    <lineage>
        <taxon>Bacteria</taxon>
        <taxon>Pseudomonadati</taxon>
        <taxon>Campylobacterota</taxon>
        <taxon>Epsilonproteobacteria</taxon>
        <taxon>Campylobacterales</taxon>
        <taxon>Sulfurimonadaceae</taxon>
        <taxon>Sulfurimonas</taxon>
    </lineage>
</organism>
<dbReference type="RefSeq" id="WP_011372692.1">
    <property type="nucleotide sequence ID" value="NC_007575.1"/>
</dbReference>
<gene>
    <name evidence="2" type="ordered locus">Suden_1062</name>
</gene>
<dbReference type="InterPro" id="IPR004435">
    <property type="entry name" value="MobB_dom"/>
</dbReference>
<dbReference type="STRING" id="326298.Suden_1062"/>
<keyword evidence="3" id="KW-1185">Reference proteome</keyword>
<proteinExistence type="predicted"/>
<dbReference type="HOGENOM" id="CLU_068199_2_0_7"/>
<feature type="domain" description="Molybdopterin-guanine dinucleotide biosynthesis protein B (MobB)" evidence="1">
    <location>
        <begin position="7"/>
        <end position="121"/>
    </location>
</feature>
<dbReference type="eggNOG" id="COG1763">
    <property type="taxonomic scope" value="Bacteria"/>
</dbReference>
<dbReference type="Gene3D" id="3.40.50.300">
    <property type="entry name" value="P-loop containing nucleotide triphosphate hydrolases"/>
    <property type="match status" value="1"/>
</dbReference>
<accession>Q30RP1</accession>
<dbReference type="Proteomes" id="UP000002714">
    <property type="component" value="Chromosome"/>
</dbReference>
<evidence type="ECO:0000313" key="3">
    <source>
        <dbReference type="Proteomes" id="UP000002714"/>
    </source>
</evidence>
<sequence>MKKRLAVAFTGPSNSGKTTLILKVARKLIHEYKMDVAIIKHDPKDKARFDVEGKDSYKFADTGAEVIVTSPNRTTYFSQRQKELDEMIRLFDKFDILLVEGLKNLPLPRISVFRDSLDAEYFPYMNALATDGSIDISRYDFPKNVAILDINSCQDVIEWILKNAKEV</sequence>
<dbReference type="OrthoDB" id="9786803at2"/>
<dbReference type="PANTHER" id="PTHR40072">
    <property type="entry name" value="MOLYBDOPTERIN-GUANINE DINUCLEOTIDE BIOSYNTHESIS ADAPTER PROTEIN-RELATED"/>
    <property type="match status" value="1"/>
</dbReference>